<organism evidence="4 5">
    <name type="scientific">Candidatus Falkowbacteria bacterium HGW-Falkowbacteria-2</name>
    <dbReference type="NCBI Taxonomy" id="2013769"/>
    <lineage>
        <taxon>Bacteria</taxon>
        <taxon>Candidatus Falkowiibacteriota</taxon>
    </lineage>
</organism>
<dbReference type="InterPro" id="IPR000241">
    <property type="entry name" value="RlmKL-like_Mtase"/>
</dbReference>
<dbReference type="GO" id="GO:0003677">
    <property type="term" value="F:DNA binding"/>
    <property type="evidence" value="ECO:0007669"/>
    <property type="project" value="InterPro"/>
</dbReference>
<dbReference type="PANTHER" id="PTHR14911:SF13">
    <property type="entry name" value="TRNA (GUANINE(6)-N2)-METHYLTRANSFERASE THUMP3"/>
    <property type="match status" value="1"/>
</dbReference>
<dbReference type="Gene3D" id="3.40.50.150">
    <property type="entry name" value="Vaccinia Virus protein VP39"/>
    <property type="match status" value="1"/>
</dbReference>
<evidence type="ECO:0000313" key="4">
    <source>
        <dbReference type="EMBL" id="PKM87758.1"/>
    </source>
</evidence>
<dbReference type="InterPro" id="IPR029063">
    <property type="entry name" value="SAM-dependent_MTases_sf"/>
</dbReference>
<dbReference type="PANTHER" id="PTHR14911">
    <property type="entry name" value="THUMP DOMAIN-CONTAINING"/>
    <property type="match status" value="1"/>
</dbReference>
<dbReference type="AlphaFoldDB" id="A0A2N2DZ82"/>
<reference evidence="4 5" key="1">
    <citation type="journal article" date="2017" name="ISME J.">
        <title>Potential for microbial H2 and metal transformations associated with novel bacteria and archaea in deep terrestrial subsurface sediments.</title>
        <authorList>
            <person name="Hernsdorf A.W."/>
            <person name="Amano Y."/>
            <person name="Miyakawa K."/>
            <person name="Ise K."/>
            <person name="Suzuki Y."/>
            <person name="Anantharaman K."/>
            <person name="Probst A."/>
            <person name="Burstein D."/>
            <person name="Thomas B.C."/>
            <person name="Banfield J.F."/>
        </authorList>
    </citation>
    <scope>NUCLEOTIDE SEQUENCE [LARGE SCALE GENOMIC DNA]</scope>
    <source>
        <strain evidence="4">HGW-Falkowbacteria-2</strain>
    </source>
</reference>
<evidence type="ECO:0000256" key="2">
    <source>
        <dbReference type="ARBA" id="ARBA00022679"/>
    </source>
</evidence>
<name>A0A2N2DZ82_9BACT</name>
<dbReference type="SUPFAM" id="SSF53335">
    <property type="entry name" value="S-adenosyl-L-methionine-dependent methyltransferases"/>
    <property type="match status" value="1"/>
</dbReference>
<feature type="domain" description="Ribosomal RNA large subunit methyltransferase K/L-like methyltransferase" evidence="3">
    <location>
        <begin position="186"/>
        <end position="334"/>
    </location>
</feature>
<dbReference type="GO" id="GO:0008170">
    <property type="term" value="F:N-methyltransferase activity"/>
    <property type="evidence" value="ECO:0007669"/>
    <property type="project" value="InterPro"/>
</dbReference>
<keyword evidence="1" id="KW-0489">Methyltransferase</keyword>
<gene>
    <name evidence="4" type="ORF">CVU83_02620</name>
</gene>
<sequence length="392" mass="43985">MDYAFILGTHPAWSVAEIDAVLGEYDLFWENERVLIKKDANIKAESLIKQLGGTLKIAEIEAFAPVSAPVADLAKQCARILIEKGSRGEGKLVFGISDQGIGGGFNAEKLGLTIKKELKGMDVSSRLVTSRDKELSSVVVGQNKLITKGAELIFFRHDNDLYIARTLAVQPYKDLSRRDFGRPVRDDHSGMLPPKLAQMLINCAGQKDHDGLLLDPFCGSGTIITEAMLLGYKNLVGTDLSEKAIKDSRVNAEWTRELYGLDTRAKFHIKNATRLAQFFKANSVDTIVTEPYLGPQRGLNDIEAVKAELETLYDAALDNFYQILKPGGRIAMVWPVFFGKEFLRPSLDKWKQVSALPPKFRHSPWAKLTERHTLLYHREGQRVWREMIILEK</sequence>
<accession>A0A2N2DZ82</accession>
<dbReference type="CDD" id="cd02440">
    <property type="entry name" value="AdoMet_MTases"/>
    <property type="match status" value="1"/>
</dbReference>
<dbReference type="Proteomes" id="UP000233325">
    <property type="component" value="Unassembled WGS sequence"/>
</dbReference>
<keyword evidence="2" id="KW-0808">Transferase</keyword>
<proteinExistence type="predicted"/>
<dbReference type="InterPro" id="IPR001091">
    <property type="entry name" value="RM_Methyltransferase"/>
</dbReference>
<evidence type="ECO:0000313" key="5">
    <source>
        <dbReference type="Proteomes" id="UP000233325"/>
    </source>
</evidence>
<dbReference type="GO" id="GO:0016423">
    <property type="term" value="F:tRNA (guanine) methyltransferase activity"/>
    <property type="evidence" value="ECO:0007669"/>
    <property type="project" value="TreeGrafter"/>
</dbReference>
<comment type="caution">
    <text evidence="4">The sequence shown here is derived from an EMBL/GenBank/DDBJ whole genome shotgun (WGS) entry which is preliminary data.</text>
</comment>
<evidence type="ECO:0000259" key="3">
    <source>
        <dbReference type="Pfam" id="PF01170"/>
    </source>
</evidence>
<evidence type="ECO:0000256" key="1">
    <source>
        <dbReference type="ARBA" id="ARBA00022603"/>
    </source>
</evidence>
<dbReference type="EMBL" id="PHAH01000034">
    <property type="protein sequence ID" value="PKM87758.1"/>
    <property type="molecule type" value="Genomic_DNA"/>
</dbReference>
<dbReference type="PRINTS" id="PR00508">
    <property type="entry name" value="S21N4MTFRASE"/>
</dbReference>
<protein>
    <recommendedName>
        <fullName evidence="3">Ribosomal RNA large subunit methyltransferase K/L-like methyltransferase domain-containing protein</fullName>
    </recommendedName>
</protein>
<dbReference type="Pfam" id="PF01170">
    <property type="entry name" value="UPF0020"/>
    <property type="match status" value="1"/>
</dbReference>
<dbReference type="GO" id="GO:0030488">
    <property type="term" value="P:tRNA methylation"/>
    <property type="evidence" value="ECO:0007669"/>
    <property type="project" value="TreeGrafter"/>
</dbReference>